<dbReference type="InterPro" id="IPR046824">
    <property type="entry name" value="Mss51-like_C"/>
</dbReference>
<keyword evidence="7" id="KW-1185">Reference proteome</keyword>
<dbReference type="PROSITE" id="PS50865">
    <property type="entry name" value="ZF_MYND_2"/>
    <property type="match status" value="1"/>
</dbReference>
<dbReference type="InterPro" id="IPR052839">
    <property type="entry name" value="Mito_gene_expr_regulator"/>
</dbReference>
<dbReference type="AlphaFoldDB" id="A0A6G1KPI8"/>
<protein>
    <recommendedName>
        <fullName evidence="5">MYND-type domain-containing protein</fullName>
    </recommendedName>
</protein>
<dbReference type="PROSITE" id="PS01360">
    <property type="entry name" value="ZF_MYND_1"/>
    <property type="match status" value="1"/>
</dbReference>
<evidence type="ECO:0000256" key="1">
    <source>
        <dbReference type="ARBA" id="ARBA00022723"/>
    </source>
</evidence>
<proteinExistence type="predicted"/>
<dbReference type="PANTHER" id="PTHR46920">
    <property type="match status" value="1"/>
</dbReference>
<dbReference type="SUPFAM" id="SSF144232">
    <property type="entry name" value="HIT/MYND zinc finger-like"/>
    <property type="match status" value="1"/>
</dbReference>
<dbReference type="Proteomes" id="UP000799428">
    <property type="component" value="Unassembled WGS sequence"/>
</dbReference>
<dbReference type="OrthoDB" id="432970at2759"/>
<evidence type="ECO:0000313" key="6">
    <source>
        <dbReference type="EMBL" id="KAF2714301.1"/>
    </source>
</evidence>
<reference evidence="6" key="1">
    <citation type="journal article" date="2020" name="Stud. Mycol.">
        <title>101 Dothideomycetes genomes: a test case for predicting lifestyles and emergence of pathogens.</title>
        <authorList>
            <person name="Haridas S."/>
            <person name="Albert R."/>
            <person name="Binder M."/>
            <person name="Bloem J."/>
            <person name="Labutti K."/>
            <person name="Salamov A."/>
            <person name="Andreopoulos B."/>
            <person name="Baker S."/>
            <person name="Barry K."/>
            <person name="Bills G."/>
            <person name="Bluhm B."/>
            <person name="Cannon C."/>
            <person name="Castanera R."/>
            <person name="Culley D."/>
            <person name="Daum C."/>
            <person name="Ezra D."/>
            <person name="Gonzalez J."/>
            <person name="Henrissat B."/>
            <person name="Kuo A."/>
            <person name="Liang C."/>
            <person name="Lipzen A."/>
            <person name="Lutzoni F."/>
            <person name="Magnuson J."/>
            <person name="Mondo S."/>
            <person name="Nolan M."/>
            <person name="Ohm R."/>
            <person name="Pangilinan J."/>
            <person name="Park H.-J."/>
            <person name="Ramirez L."/>
            <person name="Alfaro M."/>
            <person name="Sun H."/>
            <person name="Tritt A."/>
            <person name="Yoshinaga Y."/>
            <person name="Zwiers L.-H."/>
            <person name="Turgeon B."/>
            <person name="Goodwin S."/>
            <person name="Spatafora J."/>
            <person name="Crous P."/>
            <person name="Grigoriev I."/>
        </authorList>
    </citation>
    <scope>NUCLEOTIDE SEQUENCE</scope>
    <source>
        <strain evidence="6">CBS 279.74</strain>
    </source>
</reference>
<feature type="domain" description="MYND-type" evidence="5">
    <location>
        <begin position="32"/>
        <end position="71"/>
    </location>
</feature>
<dbReference type="EMBL" id="MU005764">
    <property type="protein sequence ID" value="KAF2714301.1"/>
    <property type="molecule type" value="Genomic_DNA"/>
</dbReference>
<dbReference type="Gene3D" id="6.10.140.2220">
    <property type="match status" value="1"/>
</dbReference>
<evidence type="ECO:0000313" key="7">
    <source>
        <dbReference type="Proteomes" id="UP000799428"/>
    </source>
</evidence>
<organism evidence="6 7">
    <name type="scientific">Pleomassaria siparia CBS 279.74</name>
    <dbReference type="NCBI Taxonomy" id="1314801"/>
    <lineage>
        <taxon>Eukaryota</taxon>
        <taxon>Fungi</taxon>
        <taxon>Dikarya</taxon>
        <taxon>Ascomycota</taxon>
        <taxon>Pezizomycotina</taxon>
        <taxon>Dothideomycetes</taxon>
        <taxon>Pleosporomycetidae</taxon>
        <taxon>Pleosporales</taxon>
        <taxon>Pleomassariaceae</taxon>
        <taxon>Pleomassaria</taxon>
    </lineage>
</organism>
<keyword evidence="3" id="KW-0862">Zinc</keyword>
<evidence type="ECO:0000256" key="4">
    <source>
        <dbReference type="PROSITE-ProRule" id="PRU00134"/>
    </source>
</evidence>
<name>A0A6G1KPI8_9PLEO</name>
<sequence>MPAKCKQRERILAAGTVDIPVLPVGAIRGNLCFRCFSPSSNILKCSACKRAGYCSKECQKLDWSIVHKNHCKIFKTINQVEESQYQEKRTWDEYSDYLVISCALLLKFVRQFLIFIRAQPYCSSCRRSAVQLSSRKITLTRCDKCRLVFSCGDCNATHKPSVCVAYQNHAHVENFRIGFFEDTGKASPVTCTQFPCKTRKPLKDAAGWYDYFVNISDKPQIKDIIKPDFSGLTNVVGEVGTAKEKEDQERMRMFLLCATENLTMPLTVLAALEDINWDKPHLNIHILGATGREMLALGNFEEMLHLVPSLKGLHITAVGPESWAGSAEQTSAYFPKMDLDCCPACKSDGRMRSIASFKGVYHDFATTPEYEKPDLMVLFNSGFADGDDAESHWAPTIRMVVQGDVPALFTTYNEQEAQNEKTIMERLGASFVVEPEKNMWRGLVPTPEFIDEEYGVWFQNAYRYVVYGTKG</sequence>
<dbReference type="InterPro" id="IPR002893">
    <property type="entry name" value="Znf_MYND"/>
</dbReference>
<dbReference type="Pfam" id="PF20179">
    <property type="entry name" value="MSS51_C"/>
    <property type="match status" value="1"/>
</dbReference>
<evidence type="ECO:0000256" key="3">
    <source>
        <dbReference type="ARBA" id="ARBA00022833"/>
    </source>
</evidence>
<keyword evidence="2 4" id="KW-0863">Zinc-finger</keyword>
<gene>
    <name evidence="6" type="ORF">K504DRAFT_367046</name>
</gene>
<accession>A0A6G1KPI8</accession>
<dbReference type="GO" id="GO:0008270">
    <property type="term" value="F:zinc ion binding"/>
    <property type="evidence" value="ECO:0007669"/>
    <property type="project" value="UniProtKB-KW"/>
</dbReference>
<evidence type="ECO:0000259" key="5">
    <source>
        <dbReference type="PROSITE" id="PS50865"/>
    </source>
</evidence>
<evidence type="ECO:0000256" key="2">
    <source>
        <dbReference type="ARBA" id="ARBA00022771"/>
    </source>
</evidence>
<dbReference type="PANTHER" id="PTHR46920:SF1">
    <property type="entry name" value="PROTEIN MSS51 HOMOLOG, MITOCHONDRIAL-RELATED"/>
    <property type="match status" value="1"/>
</dbReference>
<keyword evidence="1" id="KW-0479">Metal-binding</keyword>
<dbReference type="Pfam" id="PF01753">
    <property type="entry name" value="zf-MYND"/>
    <property type="match status" value="1"/>
</dbReference>